<dbReference type="SMART" id="SM00633">
    <property type="entry name" value="Glyco_10"/>
    <property type="match status" value="1"/>
</dbReference>
<evidence type="ECO:0000259" key="11">
    <source>
        <dbReference type="PROSITE" id="PS51760"/>
    </source>
</evidence>
<dbReference type="RefSeq" id="WP_139678437.1">
    <property type="nucleotide sequence ID" value="NZ_VDMN01000006.1"/>
</dbReference>
<evidence type="ECO:0000313" key="13">
    <source>
        <dbReference type="Proteomes" id="UP000311605"/>
    </source>
</evidence>
<dbReference type="InterPro" id="IPR001000">
    <property type="entry name" value="GH10_dom"/>
</dbReference>
<dbReference type="PROSITE" id="PS51760">
    <property type="entry name" value="GH10_2"/>
    <property type="match status" value="1"/>
</dbReference>
<evidence type="ECO:0000256" key="6">
    <source>
        <dbReference type="ARBA" id="ARBA00023277"/>
    </source>
</evidence>
<evidence type="ECO:0000256" key="1">
    <source>
        <dbReference type="ARBA" id="ARBA00000681"/>
    </source>
</evidence>
<dbReference type="PANTHER" id="PTHR31490">
    <property type="entry name" value="GLYCOSYL HYDROLASE"/>
    <property type="match status" value="1"/>
</dbReference>
<feature type="chain" id="PRO_5023038414" description="Beta-xylanase" evidence="10">
    <location>
        <begin position="27"/>
        <end position="351"/>
    </location>
</feature>
<dbReference type="Pfam" id="PF00331">
    <property type="entry name" value="Glyco_hydro_10"/>
    <property type="match status" value="1"/>
</dbReference>
<dbReference type="GO" id="GO:0031176">
    <property type="term" value="F:endo-1,4-beta-xylanase activity"/>
    <property type="evidence" value="ECO:0007669"/>
    <property type="project" value="UniProtKB-EC"/>
</dbReference>
<dbReference type="InterPro" id="IPR044846">
    <property type="entry name" value="GH10"/>
</dbReference>
<feature type="domain" description="GH10" evidence="11">
    <location>
        <begin position="24"/>
        <end position="347"/>
    </location>
</feature>
<evidence type="ECO:0000313" key="12">
    <source>
        <dbReference type="EMBL" id="TNM61268.1"/>
    </source>
</evidence>
<dbReference type="OrthoDB" id="9815836at2"/>
<evidence type="ECO:0000256" key="9">
    <source>
        <dbReference type="RuleBase" id="RU361174"/>
    </source>
</evidence>
<sequence>MRRRDFVQGSLAVAAQAALQSPAAQAAPAMRIPYGSAVRGDALVDDFDYRTALVEHCQLVVPEGGLKWEALRPSEDRFDFYEGDKLLAFADQNGMKMRGHTLIWYAAMPDWTSSIRGGKAAERALSKHIRTVVGQYRGRIPSWDVINEAIAENPRGSDYLRPNLWLENMGKGYIETAFRRAAEADPKVQLVINEYDIECVGEQFKNRRNALLRVVRDLRDRDAPIHAVGFQSHLKGQYEIDKEGVSSFVAELKAMDVDVLVTELDVIDNLLPADEKQRDEVIAGRVTDFLQAISDANPPTAILTWGITDRYTWVPMWFTRDDGSPNRPLPLDRDYKAKPLMEAIERFTGRA</sequence>
<dbReference type="AlphaFoldDB" id="A0A5C4XD08"/>
<comment type="caution">
    <text evidence="12">The sequence shown here is derived from an EMBL/GenBank/DDBJ whole genome shotgun (WGS) entry which is preliminary data.</text>
</comment>
<reference evidence="12 13" key="1">
    <citation type="submission" date="2019-06" db="EMBL/GenBank/DDBJ databases">
        <title>The draft genome of Rhizobium smilacinae PTYR-5.</title>
        <authorList>
            <person name="Liu L."/>
            <person name="Li L."/>
            <person name="Zhang X."/>
        </authorList>
    </citation>
    <scope>NUCLEOTIDE SEQUENCE [LARGE SCALE GENOMIC DNA]</scope>
    <source>
        <strain evidence="12 13">PTYR-5</strain>
    </source>
</reference>
<dbReference type="PRINTS" id="PR00134">
    <property type="entry name" value="GLHYDRLASE10"/>
</dbReference>
<evidence type="ECO:0000256" key="5">
    <source>
        <dbReference type="ARBA" id="ARBA00022801"/>
    </source>
</evidence>
<keyword evidence="7 9" id="KW-0326">Glycosidase</keyword>
<dbReference type="Proteomes" id="UP000311605">
    <property type="component" value="Unassembled WGS sequence"/>
</dbReference>
<dbReference type="GO" id="GO:0045493">
    <property type="term" value="P:xylan catabolic process"/>
    <property type="evidence" value="ECO:0007669"/>
    <property type="project" value="UniProtKB-KW"/>
</dbReference>
<feature type="signal peptide" evidence="10">
    <location>
        <begin position="1"/>
        <end position="26"/>
    </location>
</feature>
<evidence type="ECO:0000256" key="4">
    <source>
        <dbReference type="ARBA" id="ARBA00022729"/>
    </source>
</evidence>
<dbReference type="PANTHER" id="PTHR31490:SF88">
    <property type="entry name" value="BETA-XYLANASE"/>
    <property type="match status" value="1"/>
</dbReference>
<dbReference type="EMBL" id="VDMN01000006">
    <property type="protein sequence ID" value="TNM61268.1"/>
    <property type="molecule type" value="Genomic_DNA"/>
</dbReference>
<dbReference type="PROSITE" id="PS51318">
    <property type="entry name" value="TAT"/>
    <property type="match status" value="1"/>
</dbReference>
<keyword evidence="13" id="KW-1185">Reference proteome</keyword>
<keyword evidence="4 10" id="KW-0732">Signal</keyword>
<protein>
    <recommendedName>
        <fullName evidence="9">Beta-xylanase</fullName>
        <ecNumber evidence="9">3.2.1.8</ecNumber>
    </recommendedName>
</protein>
<dbReference type="InterPro" id="IPR006311">
    <property type="entry name" value="TAT_signal"/>
</dbReference>
<evidence type="ECO:0000256" key="10">
    <source>
        <dbReference type="SAM" id="SignalP"/>
    </source>
</evidence>
<comment type="catalytic activity">
    <reaction evidence="1 9">
        <text>Endohydrolysis of (1-&gt;4)-beta-D-xylosidic linkages in xylans.</text>
        <dbReference type="EC" id="3.2.1.8"/>
    </reaction>
</comment>
<comment type="similarity">
    <text evidence="2 9">Belongs to the glycosyl hydrolase 10 (cellulase F) family.</text>
</comment>
<evidence type="ECO:0000256" key="8">
    <source>
        <dbReference type="ARBA" id="ARBA00023326"/>
    </source>
</evidence>
<dbReference type="InterPro" id="IPR017853">
    <property type="entry name" value="GH"/>
</dbReference>
<evidence type="ECO:0000256" key="3">
    <source>
        <dbReference type="ARBA" id="ARBA00022651"/>
    </source>
</evidence>
<gene>
    <name evidence="12" type="ORF">FHP24_22245</name>
</gene>
<keyword evidence="8 9" id="KW-0624">Polysaccharide degradation</keyword>
<proteinExistence type="inferred from homology"/>
<dbReference type="SUPFAM" id="SSF51445">
    <property type="entry name" value="(Trans)glycosidases"/>
    <property type="match status" value="1"/>
</dbReference>
<keyword evidence="3 12" id="KW-0858">Xylan degradation</keyword>
<dbReference type="EC" id="3.2.1.8" evidence="9"/>
<organism evidence="12 13">
    <name type="scientific">Aliirhizobium smilacinae</name>
    <dbReference type="NCBI Taxonomy" id="1395944"/>
    <lineage>
        <taxon>Bacteria</taxon>
        <taxon>Pseudomonadati</taxon>
        <taxon>Pseudomonadota</taxon>
        <taxon>Alphaproteobacteria</taxon>
        <taxon>Hyphomicrobiales</taxon>
        <taxon>Rhizobiaceae</taxon>
        <taxon>Aliirhizobium</taxon>
    </lineage>
</organism>
<evidence type="ECO:0000256" key="2">
    <source>
        <dbReference type="ARBA" id="ARBA00007495"/>
    </source>
</evidence>
<evidence type="ECO:0000256" key="7">
    <source>
        <dbReference type="ARBA" id="ARBA00023295"/>
    </source>
</evidence>
<keyword evidence="6 9" id="KW-0119">Carbohydrate metabolism</keyword>
<name>A0A5C4XD08_9HYPH</name>
<keyword evidence="5 9" id="KW-0378">Hydrolase</keyword>
<accession>A0A5C4XD08</accession>
<dbReference type="Gene3D" id="3.20.20.80">
    <property type="entry name" value="Glycosidases"/>
    <property type="match status" value="1"/>
</dbReference>